<dbReference type="RefSeq" id="WP_380855495.1">
    <property type="nucleotide sequence ID" value="NZ_JBHRXV010000001.1"/>
</dbReference>
<gene>
    <name evidence="2" type="ORF">ACFOMD_01100</name>
</gene>
<protein>
    <submittedName>
        <fullName evidence="2">Uncharacterized protein</fullName>
    </submittedName>
</protein>
<dbReference type="EMBL" id="JBHRXV010000001">
    <property type="protein sequence ID" value="MFC3711147.1"/>
    <property type="molecule type" value="Genomic_DNA"/>
</dbReference>
<keyword evidence="1" id="KW-0732">Signal</keyword>
<proteinExistence type="predicted"/>
<organism evidence="2 3">
    <name type="scientific">Sphingoaurantiacus capsulatus</name>
    <dbReference type="NCBI Taxonomy" id="1771310"/>
    <lineage>
        <taxon>Bacteria</taxon>
        <taxon>Pseudomonadati</taxon>
        <taxon>Pseudomonadota</taxon>
        <taxon>Alphaproteobacteria</taxon>
        <taxon>Sphingomonadales</taxon>
        <taxon>Sphingosinicellaceae</taxon>
        <taxon>Sphingoaurantiacus</taxon>
    </lineage>
</organism>
<sequence length="194" mass="21122">MKIVHAVLLAAAMLSQPAGAQVEQTVEGAHRFLMLTVEQGTSSVAIDIGLGMSVTYGVRTVEQCRQEEYTYDIWGSKGVRNRCWNEERYANVTARAHPLVSTAANGACATILKFTDYANPDYADGWKIGPRGIDSVTLDWRKVAKVTANGSYVDVSPSQPGVQFRLASPDLAKRVAYAMEFLRQECDPAAATGF</sequence>
<evidence type="ECO:0000313" key="3">
    <source>
        <dbReference type="Proteomes" id="UP001595615"/>
    </source>
</evidence>
<comment type="caution">
    <text evidence="2">The sequence shown here is derived from an EMBL/GenBank/DDBJ whole genome shotgun (WGS) entry which is preliminary data.</text>
</comment>
<evidence type="ECO:0000256" key="1">
    <source>
        <dbReference type="SAM" id="SignalP"/>
    </source>
</evidence>
<name>A0ABV7X591_9SPHN</name>
<dbReference type="Proteomes" id="UP001595615">
    <property type="component" value="Unassembled WGS sequence"/>
</dbReference>
<feature type="chain" id="PRO_5046516544" evidence="1">
    <location>
        <begin position="21"/>
        <end position="194"/>
    </location>
</feature>
<keyword evidence="3" id="KW-1185">Reference proteome</keyword>
<reference evidence="3" key="1">
    <citation type="journal article" date="2019" name="Int. J. Syst. Evol. Microbiol.">
        <title>The Global Catalogue of Microorganisms (GCM) 10K type strain sequencing project: providing services to taxonomists for standard genome sequencing and annotation.</title>
        <authorList>
            <consortium name="The Broad Institute Genomics Platform"/>
            <consortium name="The Broad Institute Genome Sequencing Center for Infectious Disease"/>
            <person name="Wu L."/>
            <person name="Ma J."/>
        </authorList>
    </citation>
    <scope>NUCLEOTIDE SEQUENCE [LARGE SCALE GENOMIC DNA]</scope>
    <source>
        <strain evidence="3">KCTC 42644</strain>
    </source>
</reference>
<feature type="signal peptide" evidence="1">
    <location>
        <begin position="1"/>
        <end position="20"/>
    </location>
</feature>
<accession>A0ABV7X591</accession>
<evidence type="ECO:0000313" key="2">
    <source>
        <dbReference type="EMBL" id="MFC3711147.1"/>
    </source>
</evidence>